<dbReference type="EMBL" id="BDOQ01000008">
    <property type="protein sequence ID" value="GBG14604.1"/>
    <property type="molecule type" value="Genomic_DNA"/>
</dbReference>
<dbReference type="Proteomes" id="UP000245081">
    <property type="component" value="Unassembled WGS sequence"/>
</dbReference>
<comment type="caution">
    <text evidence="1">The sequence shown here is derived from an EMBL/GenBank/DDBJ whole genome shotgun (WGS) entry which is preliminary data.</text>
</comment>
<gene>
    <name evidence="1" type="ORF">NMK_2203</name>
</gene>
<sequence length="117" mass="13060">MAKRIFERVMQKALRQTEFDRECGFIKDVKPEGSYWRDAYCADGVIASGNRIIKAGGVIHFGGTRWQDDALVPLVGKLVGVCMGDVYCTDIEVYWGGYPCGAQLMTIDTHLPTKPKQ</sequence>
<protein>
    <submittedName>
        <fullName evidence="1">Uncharacterized protein</fullName>
    </submittedName>
</protein>
<accession>A0A2R5FDF1</accession>
<reference evidence="1 2" key="1">
    <citation type="journal article" date="2018" name="Environ. Microbiol.">
        <title>Isolation and genomic characterization of Novimethylophilus kurashikiensis gen. nov. sp. nov., a new lanthanide-dependent methylotrophic species of Methylophilaceae.</title>
        <authorList>
            <person name="Lv H."/>
            <person name="Sahin N."/>
            <person name="Tani A."/>
        </authorList>
    </citation>
    <scope>NUCLEOTIDE SEQUENCE [LARGE SCALE GENOMIC DNA]</scope>
    <source>
        <strain evidence="1 2">La2-4</strain>
    </source>
</reference>
<organism evidence="1 2">
    <name type="scientific">Novimethylophilus kurashikiensis</name>
    <dbReference type="NCBI Taxonomy" id="1825523"/>
    <lineage>
        <taxon>Bacteria</taxon>
        <taxon>Pseudomonadati</taxon>
        <taxon>Pseudomonadota</taxon>
        <taxon>Betaproteobacteria</taxon>
        <taxon>Nitrosomonadales</taxon>
        <taxon>Methylophilaceae</taxon>
        <taxon>Novimethylophilus</taxon>
    </lineage>
</organism>
<dbReference type="RefSeq" id="WP_109015795.1">
    <property type="nucleotide sequence ID" value="NZ_BDOQ01000008.1"/>
</dbReference>
<evidence type="ECO:0000313" key="1">
    <source>
        <dbReference type="EMBL" id="GBG14604.1"/>
    </source>
</evidence>
<name>A0A2R5FDF1_9PROT</name>
<keyword evidence="2" id="KW-1185">Reference proteome</keyword>
<evidence type="ECO:0000313" key="2">
    <source>
        <dbReference type="Proteomes" id="UP000245081"/>
    </source>
</evidence>
<dbReference type="AlphaFoldDB" id="A0A2R5FDF1"/>
<dbReference type="OrthoDB" id="9779092at2"/>
<proteinExistence type="predicted"/>